<accession>A0AAD9P704</accession>
<dbReference type="AlphaFoldDB" id="A0AAD9P704"/>
<comment type="caution">
    <text evidence="1">The sequence shown here is derived from an EMBL/GenBank/DDBJ whole genome shotgun (WGS) entry which is preliminary data.</text>
</comment>
<sequence>MLYFSASLDSYRGVLRALSVATGSHMPRLPRVIPVRKVSSSTTSLVLAVDMEGSLTQDDGHTTHVFDDVPESAINSKVPLQALYTVLHHGQRMSGDSHRFNISTEPEDVNSLERLRAIYEELGAEDLEPILFTTLIEHPVIADMISNCNIFHSVVSQQLNLNKFYTSANLLQLFTHCTVVVNFKYLL</sequence>
<evidence type="ECO:0000313" key="2">
    <source>
        <dbReference type="Proteomes" id="UP001209878"/>
    </source>
</evidence>
<reference evidence="1" key="1">
    <citation type="journal article" date="2023" name="Mol. Biol. Evol.">
        <title>Third-Generation Sequencing Reveals the Adaptive Role of the Epigenome in Three Deep-Sea Polychaetes.</title>
        <authorList>
            <person name="Perez M."/>
            <person name="Aroh O."/>
            <person name="Sun Y."/>
            <person name="Lan Y."/>
            <person name="Juniper S.K."/>
            <person name="Young C.R."/>
            <person name="Angers B."/>
            <person name="Qian P.Y."/>
        </authorList>
    </citation>
    <scope>NUCLEOTIDE SEQUENCE</scope>
    <source>
        <strain evidence="1">R07B-5</strain>
    </source>
</reference>
<evidence type="ECO:0000313" key="1">
    <source>
        <dbReference type="EMBL" id="KAK2189344.1"/>
    </source>
</evidence>
<dbReference type="EMBL" id="JAODUO010000109">
    <property type="protein sequence ID" value="KAK2189344.1"/>
    <property type="molecule type" value="Genomic_DNA"/>
</dbReference>
<proteinExistence type="predicted"/>
<keyword evidence="2" id="KW-1185">Reference proteome</keyword>
<protein>
    <submittedName>
        <fullName evidence="1">Uncharacterized protein</fullName>
    </submittedName>
</protein>
<name>A0AAD9P704_RIDPI</name>
<organism evidence="1 2">
    <name type="scientific">Ridgeia piscesae</name>
    <name type="common">Tubeworm</name>
    <dbReference type="NCBI Taxonomy" id="27915"/>
    <lineage>
        <taxon>Eukaryota</taxon>
        <taxon>Metazoa</taxon>
        <taxon>Spiralia</taxon>
        <taxon>Lophotrochozoa</taxon>
        <taxon>Annelida</taxon>
        <taxon>Polychaeta</taxon>
        <taxon>Sedentaria</taxon>
        <taxon>Canalipalpata</taxon>
        <taxon>Sabellida</taxon>
        <taxon>Siboglinidae</taxon>
        <taxon>Ridgeia</taxon>
    </lineage>
</organism>
<dbReference type="Proteomes" id="UP001209878">
    <property type="component" value="Unassembled WGS sequence"/>
</dbReference>
<gene>
    <name evidence="1" type="ORF">NP493_109g07057</name>
</gene>